<keyword evidence="1" id="KW-1133">Transmembrane helix</keyword>
<evidence type="ECO:0000313" key="3">
    <source>
        <dbReference type="Proteomes" id="UP000460287"/>
    </source>
</evidence>
<dbReference type="RefSeq" id="WP_154531002.1">
    <property type="nucleotide sequence ID" value="NZ_JAQXTV010000151.1"/>
</dbReference>
<keyword evidence="3" id="KW-1185">Reference proteome</keyword>
<reference evidence="2 3" key="1">
    <citation type="submission" date="2019-08" db="EMBL/GenBank/DDBJ databases">
        <title>In-depth cultivation of the pig gut microbiome towards novel bacterial diversity and tailored functional studies.</title>
        <authorList>
            <person name="Wylensek D."/>
            <person name="Hitch T.C.A."/>
            <person name="Clavel T."/>
        </authorList>
    </citation>
    <scope>NUCLEOTIDE SEQUENCE [LARGE SCALE GENOMIC DNA]</scope>
    <source>
        <strain evidence="2 3">WCA-383-APC-5B</strain>
    </source>
</reference>
<sequence>MKKKILAIPIIMILIMVLCSFIVINISFNRDMTTFTNSYRKNTELINSKFGNSAQKFYSDKSIIKLYNRQGVIFIDLNNNLYKIDLTDIKNKIKNMF</sequence>
<dbReference type="Proteomes" id="UP000460287">
    <property type="component" value="Unassembled WGS sequence"/>
</dbReference>
<keyword evidence="1" id="KW-0812">Transmembrane</keyword>
<evidence type="ECO:0000256" key="1">
    <source>
        <dbReference type="SAM" id="Phobius"/>
    </source>
</evidence>
<dbReference type="EMBL" id="VULX01000007">
    <property type="protein sequence ID" value="MSR91120.1"/>
    <property type="molecule type" value="Genomic_DNA"/>
</dbReference>
<gene>
    <name evidence="2" type="ORF">FYJ33_06775</name>
</gene>
<proteinExistence type="predicted"/>
<protein>
    <submittedName>
        <fullName evidence="2">Uncharacterized protein</fullName>
    </submittedName>
</protein>
<evidence type="ECO:0000313" key="2">
    <source>
        <dbReference type="EMBL" id="MSR91120.1"/>
    </source>
</evidence>
<organism evidence="2 3">
    <name type="scientific">Inconstantimicrobium porci</name>
    <dbReference type="NCBI Taxonomy" id="2652291"/>
    <lineage>
        <taxon>Bacteria</taxon>
        <taxon>Bacillati</taxon>
        <taxon>Bacillota</taxon>
        <taxon>Clostridia</taxon>
        <taxon>Eubacteriales</taxon>
        <taxon>Clostridiaceae</taxon>
        <taxon>Inconstantimicrobium</taxon>
    </lineage>
</organism>
<feature type="transmembrane region" description="Helical" evidence="1">
    <location>
        <begin position="6"/>
        <end position="28"/>
    </location>
</feature>
<dbReference type="AlphaFoldDB" id="A0A7X2MXZ8"/>
<keyword evidence="1" id="KW-0472">Membrane</keyword>
<comment type="caution">
    <text evidence="2">The sequence shown here is derived from an EMBL/GenBank/DDBJ whole genome shotgun (WGS) entry which is preliminary data.</text>
</comment>
<name>A0A7X2MXZ8_9CLOT</name>
<accession>A0A7X2MXZ8</accession>